<dbReference type="Pfam" id="PF14079">
    <property type="entry name" value="DUF4260"/>
    <property type="match status" value="1"/>
</dbReference>
<name>A0AAN5Y7X3_PEDAC</name>
<evidence type="ECO:0000313" key="2">
    <source>
        <dbReference type="EMBL" id="MDV2620459.1"/>
    </source>
</evidence>
<evidence type="ECO:0000313" key="3">
    <source>
        <dbReference type="Proteomes" id="UP001280897"/>
    </source>
</evidence>
<keyword evidence="1" id="KW-0472">Membrane</keyword>
<dbReference type="EMBL" id="JAWJAV010000001">
    <property type="protein sequence ID" value="MDV2620459.1"/>
    <property type="molecule type" value="Genomic_DNA"/>
</dbReference>
<comment type="caution">
    <text evidence="2">The sequence shown here is derived from an EMBL/GenBank/DDBJ whole genome shotgun (WGS) entry which is preliminary data.</text>
</comment>
<dbReference type="InterPro" id="IPR025356">
    <property type="entry name" value="DUF4260"/>
</dbReference>
<sequence>MAFKTWTSKLEYLLLLAILGIVFVKARVNLLFLLATFLIFDVGALGYLVSPKMGNYLYNLTHTFTLPLILSCSYLVGENVLGKMTLPIILVWLIHITIDRLLGWKLMPR</sequence>
<dbReference type="AlphaFoldDB" id="A0AAN5Y7X3"/>
<proteinExistence type="predicted"/>
<protein>
    <submittedName>
        <fullName evidence="2">DUF4260 family protein</fullName>
    </submittedName>
</protein>
<feature type="transmembrane region" description="Helical" evidence="1">
    <location>
        <begin position="6"/>
        <end position="24"/>
    </location>
</feature>
<gene>
    <name evidence="2" type="ORF">R0G89_01750</name>
</gene>
<dbReference type="GeneID" id="57365955"/>
<keyword evidence="1" id="KW-1133">Transmembrane helix</keyword>
<organism evidence="2 3">
    <name type="scientific">Pediococcus acidilactici</name>
    <dbReference type="NCBI Taxonomy" id="1254"/>
    <lineage>
        <taxon>Bacteria</taxon>
        <taxon>Bacillati</taxon>
        <taxon>Bacillota</taxon>
        <taxon>Bacilli</taxon>
        <taxon>Lactobacillales</taxon>
        <taxon>Lactobacillaceae</taxon>
        <taxon>Pediococcus</taxon>
        <taxon>Pediococcus acidilactici group</taxon>
    </lineage>
</organism>
<reference evidence="2" key="2">
    <citation type="submission" date="2023-10" db="EMBL/GenBank/DDBJ databases">
        <authorList>
            <person name="Khurajog B."/>
        </authorList>
    </citation>
    <scope>NUCLEOTIDE SEQUENCE</scope>
    <source>
        <strain evidence="2">BF9</strain>
    </source>
</reference>
<accession>A0AAN5Y7X3</accession>
<dbReference type="Proteomes" id="UP001280897">
    <property type="component" value="Unassembled WGS sequence"/>
</dbReference>
<dbReference type="RefSeq" id="WP_008841011.1">
    <property type="nucleotide sequence ID" value="NZ_CP050079.1"/>
</dbReference>
<feature type="transmembrane region" description="Helical" evidence="1">
    <location>
        <begin position="56"/>
        <end position="76"/>
    </location>
</feature>
<keyword evidence="1" id="KW-0812">Transmembrane</keyword>
<reference evidence="2" key="1">
    <citation type="journal article" date="2023" name="PeerJ">
        <title>Selection and evaluation of lactic acid bacteria from chicken feces in Thailand as potential probiotics.</title>
        <authorList>
            <person name="Khurajog B."/>
            <person name="Disastra Y."/>
            <person name="Lawwyne L.D."/>
            <person name="Sirichokchatchawan W."/>
            <person name="Niyomtham W."/>
            <person name="Yindee J."/>
            <person name="Hampson D.J."/>
            <person name="Prapasarakul N."/>
        </authorList>
    </citation>
    <scope>NUCLEOTIDE SEQUENCE</scope>
    <source>
        <strain evidence="2">BF9</strain>
    </source>
</reference>
<evidence type="ECO:0000256" key="1">
    <source>
        <dbReference type="SAM" id="Phobius"/>
    </source>
</evidence>